<feature type="domain" description="Resolvase/invertase-type recombinase catalytic" evidence="1">
    <location>
        <begin position="3"/>
        <end position="152"/>
    </location>
</feature>
<dbReference type="SUPFAM" id="SSF53041">
    <property type="entry name" value="Resolvase-like"/>
    <property type="match status" value="1"/>
</dbReference>
<name>A0A2R3Z3F7_9FLAO</name>
<accession>A0A2R3Z3F7</accession>
<dbReference type="KEGG" id="grs:C7S20_05665"/>
<dbReference type="PANTHER" id="PTHR30461:SF19">
    <property type="entry name" value="SITE-SPECIFIC RECOMBINASE RESOLVASE FAMILY"/>
    <property type="match status" value="1"/>
</dbReference>
<proteinExistence type="predicted"/>
<dbReference type="InterPro" id="IPR050639">
    <property type="entry name" value="SSR_resolvase"/>
</dbReference>
<evidence type="ECO:0000259" key="1">
    <source>
        <dbReference type="PROSITE" id="PS51736"/>
    </source>
</evidence>
<dbReference type="GO" id="GO:0003677">
    <property type="term" value="F:DNA binding"/>
    <property type="evidence" value="ECO:0007669"/>
    <property type="project" value="InterPro"/>
</dbReference>
<dbReference type="Proteomes" id="UP000241507">
    <property type="component" value="Chromosome"/>
</dbReference>
<dbReference type="OrthoDB" id="9797501at2"/>
<dbReference type="AlphaFoldDB" id="A0A2R3Z3F7"/>
<dbReference type="Gene3D" id="3.40.50.1390">
    <property type="entry name" value="Resolvase, N-terminal catalytic domain"/>
    <property type="match status" value="1"/>
</dbReference>
<gene>
    <name evidence="2" type="ORF">C7S20_05665</name>
</gene>
<protein>
    <submittedName>
        <fullName evidence="2">Transposase</fullName>
    </submittedName>
</protein>
<dbReference type="GO" id="GO:0000150">
    <property type="term" value="F:DNA strand exchange activity"/>
    <property type="evidence" value="ECO:0007669"/>
    <property type="project" value="InterPro"/>
</dbReference>
<dbReference type="EMBL" id="CP028136">
    <property type="protein sequence ID" value="AVR44795.1"/>
    <property type="molecule type" value="Genomic_DNA"/>
</dbReference>
<evidence type="ECO:0000313" key="3">
    <source>
        <dbReference type="Proteomes" id="UP000241507"/>
    </source>
</evidence>
<sequence>MEKVFFYSRISSITQNGSRQMENFKKHSQWNPETFYIDKIQGNVPFLERPEASKLYNRMTSVDPGKAEIKIVVDSIDRLGRNLMGILQTIELFNSQKINLQSLKEGFETRINGKENPVSKIVVSVMASIAEMERNRIKERTREGIQLAKAKGKYRGRKVGSKQTDERLLQRHPVIVEKLKKGLTVRDVAAIANKSTATVVKVRKTLVKREAIF</sequence>
<dbReference type="CDD" id="cd03768">
    <property type="entry name" value="SR_ResInv"/>
    <property type="match status" value="1"/>
</dbReference>
<dbReference type="SMART" id="SM00857">
    <property type="entry name" value="Resolvase"/>
    <property type="match status" value="1"/>
</dbReference>
<organism evidence="2 3">
    <name type="scientific">Christiangramia fulva</name>
    <dbReference type="NCBI Taxonomy" id="2126553"/>
    <lineage>
        <taxon>Bacteria</taxon>
        <taxon>Pseudomonadati</taxon>
        <taxon>Bacteroidota</taxon>
        <taxon>Flavobacteriia</taxon>
        <taxon>Flavobacteriales</taxon>
        <taxon>Flavobacteriaceae</taxon>
        <taxon>Christiangramia</taxon>
    </lineage>
</organism>
<reference evidence="3" key="1">
    <citation type="submission" date="2018-03" db="EMBL/GenBank/DDBJ databases">
        <title>Gramella fulva sp. nov., isolated from a dry surface of tidal flat.</title>
        <authorList>
            <person name="Hwang S.H."/>
            <person name="Hwang W.M."/>
            <person name="Kang K."/>
            <person name="Ahn T.-Y."/>
        </authorList>
    </citation>
    <scope>NUCLEOTIDE SEQUENCE [LARGE SCALE GENOMIC DNA]</scope>
    <source>
        <strain evidence="3">SH35</strain>
    </source>
</reference>
<dbReference type="RefSeq" id="WP_107011573.1">
    <property type="nucleotide sequence ID" value="NZ_CP028136.1"/>
</dbReference>
<dbReference type="PROSITE" id="PS51736">
    <property type="entry name" value="RECOMBINASES_3"/>
    <property type="match status" value="1"/>
</dbReference>
<keyword evidence="3" id="KW-1185">Reference proteome</keyword>
<dbReference type="PANTHER" id="PTHR30461">
    <property type="entry name" value="DNA-INVERTASE FROM LAMBDOID PROPHAGE"/>
    <property type="match status" value="1"/>
</dbReference>
<dbReference type="InterPro" id="IPR036162">
    <property type="entry name" value="Resolvase-like_N_sf"/>
</dbReference>
<evidence type="ECO:0000313" key="2">
    <source>
        <dbReference type="EMBL" id="AVR44795.1"/>
    </source>
</evidence>
<dbReference type="Pfam" id="PF00239">
    <property type="entry name" value="Resolvase"/>
    <property type="match status" value="1"/>
</dbReference>
<dbReference type="InterPro" id="IPR006119">
    <property type="entry name" value="Resolv_N"/>
</dbReference>